<dbReference type="Proteomes" id="UP001060215">
    <property type="component" value="Chromosome 15"/>
</dbReference>
<name>A0ACC0F905_9ERIC</name>
<organism evidence="1 2">
    <name type="scientific">Camellia lanceoleosa</name>
    <dbReference type="NCBI Taxonomy" id="1840588"/>
    <lineage>
        <taxon>Eukaryota</taxon>
        <taxon>Viridiplantae</taxon>
        <taxon>Streptophyta</taxon>
        <taxon>Embryophyta</taxon>
        <taxon>Tracheophyta</taxon>
        <taxon>Spermatophyta</taxon>
        <taxon>Magnoliopsida</taxon>
        <taxon>eudicotyledons</taxon>
        <taxon>Gunneridae</taxon>
        <taxon>Pentapetalae</taxon>
        <taxon>asterids</taxon>
        <taxon>Ericales</taxon>
        <taxon>Theaceae</taxon>
        <taxon>Camellia</taxon>
    </lineage>
</organism>
<reference evidence="1 2" key="1">
    <citation type="journal article" date="2022" name="Plant J.">
        <title>Chromosome-level genome of Camellia lanceoleosa provides a valuable resource for understanding genome evolution and self-incompatibility.</title>
        <authorList>
            <person name="Gong W."/>
            <person name="Xiao S."/>
            <person name="Wang L."/>
            <person name="Liao Z."/>
            <person name="Chang Y."/>
            <person name="Mo W."/>
            <person name="Hu G."/>
            <person name="Li W."/>
            <person name="Zhao G."/>
            <person name="Zhu H."/>
            <person name="Hu X."/>
            <person name="Ji K."/>
            <person name="Xiang X."/>
            <person name="Song Q."/>
            <person name="Yuan D."/>
            <person name="Jin S."/>
            <person name="Zhang L."/>
        </authorList>
    </citation>
    <scope>NUCLEOTIDE SEQUENCE [LARGE SCALE GENOMIC DNA]</scope>
    <source>
        <strain evidence="1">SQ_2022a</strain>
    </source>
</reference>
<evidence type="ECO:0000313" key="2">
    <source>
        <dbReference type="Proteomes" id="UP001060215"/>
    </source>
</evidence>
<gene>
    <name evidence="1" type="ORF">LOK49_LG14G00246</name>
</gene>
<protein>
    <submittedName>
        <fullName evidence="1">DNA polymerase kappa</fullName>
    </submittedName>
</protein>
<accession>A0ACC0F905</accession>
<proteinExistence type="predicted"/>
<dbReference type="EMBL" id="CM045772">
    <property type="protein sequence ID" value="KAI7985196.1"/>
    <property type="molecule type" value="Genomic_DNA"/>
</dbReference>
<evidence type="ECO:0000313" key="1">
    <source>
        <dbReference type="EMBL" id="KAI7985196.1"/>
    </source>
</evidence>
<sequence length="130" mass="14373">MVCSDINKPNGQFILPNDRMAVMTFISSLPMRKIGGIGKVTEHLLRDVFGITTCEEMLQKSGILGALFSPSSADDGREDLMRLFDGSQEATKKAQEEVSEHVRCLEEDLGKLSTSFLLMENGCMMSTNHL</sequence>
<comment type="caution">
    <text evidence="1">The sequence shown here is derived from an EMBL/GenBank/DDBJ whole genome shotgun (WGS) entry which is preliminary data.</text>
</comment>
<keyword evidence="2" id="KW-1185">Reference proteome</keyword>